<dbReference type="GO" id="GO:0044205">
    <property type="term" value="P:'de novo' UMP biosynthetic process"/>
    <property type="evidence" value="ECO:0007669"/>
    <property type="project" value="UniProtKB-UniRule"/>
</dbReference>
<dbReference type="SUPFAM" id="SSF51366">
    <property type="entry name" value="Ribulose-phoshate binding barrel"/>
    <property type="match status" value="1"/>
</dbReference>
<dbReference type="InterPro" id="IPR001754">
    <property type="entry name" value="OMPdeCOase_dom"/>
</dbReference>
<evidence type="ECO:0000313" key="12">
    <source>
        <dbReference type="EMBL" id="OGZ36172.1"/>
    </source>
</evidence>
<evidence type="ECO:0000313" key="13">
    <source>
        <dbReference type="Proteomes" id="UP000177061"/>
    </source>
</evidence>
<organism evidence="12 13">
    <name type="scientific">Candidatus Portnoybacteria bacterium RIFCSPHIGHO2_12_FULL_38_9</name>
    <dbReference type="NCBI Taxonomy" id="1801997"/>
    <lineage>
        <taxon>Bacteria</taxon>
        <taxon>Candidatus Portnoyibacteriota</taxon>
    </lineage>
</organism>
<comment type="similarity">
    <text evidence="7">Belongs to the OMP decarboxylase family. Type 1 subfamily.</text>
</comment>
<evidence type="ECO:0000256" key="8">
    <source>
        <dbReference type="PIRSR" id="PIRSR614732-1"/>
    </source>
</evidence>
<feature type="active site" description="For OMPdecase activity" evidence="8">
    <location>
        <position position="80"/>
    </location>
</feature>
<dbReference type="NCBIfam" id="NF001273">
    <property type="entry name" value="PRK00230.1"/>
    <property type="match status" value="1"/>
</dbReference>
<comment type="subunit">
    <text evidence="7">Homodimer.</text>
</comment>
<dbReference type="NCBIfam" id="TIGR01740">
    <property type="entry name" value="pyrF"/>
    <property type="match status" value="1"/>
</dbReference>
<dbReference type="InterPro" id="IPR011060">
    <property type="entry name" value="RibuloseP-bd_barrel"/>
</dbReference>
<feature type="active site" description="For OMPdecase activity" evidence="8">
    <location>
        <position position="77"/>
    </location>
</feature>
<dbReference type="UniPathway" id="UPA00070">
    <property type="reaction ID" value="UER00120"/>
</dbReference>
<name>A0A1G2FEF3_9BACT</name>
<feature type="active site" description="For OMPdecase activity" evidence="8">
    <location>
        <position position="75"/>
    </location>
</feature>
<dbReference type="InterPro" id="IPR047596">
    <property type="entry name" value="OMPdecase_bac"/>
</dbReference>
<evidence type="ECO:0000256" key="2">
    <source>
        <dbReference type="ARBA" id="ARBA00004861"/>
    </source>
</evidence>
<dbReference type="Pfam" id="PF00215">
    <property type="entry name" value="OMPdecase"/>
    <property type="match status" value="1"/>
</dbReference>
<dbReference type="GO" id="GO:0004590">
    <property type="term" value="F:orotidine-5'-phosphate decarboxylase activity"/>
    <property type="evidence" value="ECO:0007669"/>
    <property type="project" value="UniProtKB-UniRule"/>
</dbReference>
<reference evidence="12 13" key="1">
    <citation type="journal article" date="2016" name="Nat. Commun.">
        <title>Thousands of microbial genomes shed light on interconnected biogeochemical processes in an aquifer system.</title>
        <authorList>
            <person name="Anantharaman K."/>
            <person name="Brown C.T."/>
            <person name="Hug L.A."/>
            <person name="Sharon I."/>
            <person name="Castelle C.J."/>
            <person name="Probst A.J."/>
            <person name="Thomas B.C."/>
            <person name="Singh A."/>
            <person name="Wilkins M.J."/>
            <person name="Karaoz U."/>
            <person name="Brodie E.L."/>
            <person name="Williams K.H."/>
            <person name="Hubbard S.S."/>
            <person name="Banfield J.F."/>
        </authorList>
    </citation>
    <scope>NUCLEOTIDE SEQUENCE [LARGE SCALE GENOMIC DNA]</scope>
</reference>
<accession>A0A1G2FEF3</accession>
<feature type="binding site" evidence="7 9">
    <location>
        <position position="139"/>
    </location>
    <ligand>
        <name>substrate</name>
    </ligand>
</feature>
<evidence type="ECO:0000256" key="7">
    <source>
        <dbReference type="HAMAP-Rule" id="MF_01200"/>
    </source>
</evidence>
<feature type="active site" description="Proton donor" evidence="7">
    <location>
        <position position="77"/>
    </location>
</feature>
<feature type="binding site" evidence="7">
    <location>
        <begin position="75"/>
        <end position="84"/>
    </location>
    <ligand>
        <name>substrate</name>
    </ligand>
</feature>
<feature type="binding site" evidence="7 9">
    <location>
        <position position="12"/>
    </location>
    <ligand>
        <name>substrate</name>
    </ligand>
</feature>
<comment type="pathway">
    <text evidence="2 7 10">Pyrimidine metabolism; UMP biosynthesis via de novo pathway; UMP from orotate: step 2/2.</text>
</comment>
<dbReference type="AlphaFoldDB" id="A0A1G2FEF3"/>
<keyword evidence="4 7" id="KW-0665">Pyrimidine biosynthesis</keyword>
<evidence type="ECO:0000256" key="6">
    <source>
        <dbReference type="ARBA" id="ARBA00049157"/>
    </source>
</evidence>
<keyword evidence="3 7" id="KW-0210">Decarboxylase</keyword>
<dbReference type="PANTHER" id="PTHR32119:SF2">
    <property type="entry name" value="OROTIDINE 5'-PHOSPHATE DECARBOXYLASE"/>
    <property type="match status" value="1"/>
</dbReference>
<feature type="binding site" evidence="7 9">
    <location>
        <position position="34"/>
    </location>
    <ligand>
        <name>substrate</name>
    </ligand>
</feature>
<dbReference type="EMBL" id="MHNB01000030">
    <property type="protein sequence ID" value="OGZ36172.1"/>
    <property type="molecule type" value="Genomic_DNA"/>
</dbReference>
<evidence type="ECO:0000256" key="3">
    <source>
        <dbReference type="ARBA" id="ARBA00022793"/>
    </source>
</evidence>
<dbReference type="InterPro" id="IPR014732">
    <property type="entry name" value="OMPdecase"/>
</dbReference>
<feature type="binding site" evidence="7 9">
    <location>
        <position position="239"/>
    </location>
    <ligand>
        <name>substrate</name>
    </ligand>
</feature>
<comment type="function">
    <text evidence="1 7">Catalyzes the decarboxylation of orotidine 5'-monophosphate (OMP) to uridine 5'-monophosphate (UMP).</text>
</comment>
<feature type="binding site" evidence="7 9">
    <location>
        <position position="219"/>
    </location>
    <ligand>
        <name>substrate</name>
    </ligand>
</feature>
<dbReference type="PROSITE" id="PS00156">
    <property type="entry name" value="OMPDECASE"/>
    <property type="match status" value="1"/>
</dbReference>
<dbReference type="GO" id="GO:0005829">
    <property type="term" value="C:cytosol"/>
    <property type="evidence" value="ECO:0007669"/>
    <property type="project" value="TreeGrafter"/>
</dbReference>
<sequence>MEAKERIVVALDVATIEKAKELAIQLHPYVGAFKIGLELITSEGGPEVIRHIDDVCGRYYFAGKWEGNPSQIFYDGKFNDIPNTVAGAARAVTRLGVKMFNIHCLGGVEMMSAAKKAAEEEASLRKTPRPLILGVTLLTSLDYQALEELDVAPGWYDRSLKEEMIQRMVRGLALAAQKVGLDGVIASPQEIKLLRQWCQPEFLIVTPGIRPLWAAAGDQKRIDTPSAAIKAGADYLVIGRPITQPPKEIGGPIEAVKKIIEEIEVVV</sequence>
<dbReference type="CDD" id="cd04725">
    <property type="entry name" value="OMP_decarboxylase_like"/>
    <property type="match status" value="1"/>
</dbReference>
<evidence type="ECO:0000259" key="11">
    <source>
        <dbReference type="SMART" id="SM00934"/>
    </source>
</evidence>
<protein>
    <recommendedName>
        <fullName evidence="7">Orotidine 5'-phosphate decarboxylase</fullName>
        <ecNumber evidence="7">4.1.1.23</ecNumber>
    </recommendedName>
    <alternativeName>
        <fullName evidence="7">OMP decarboxylase</fullName>
        <shortName evidence="7">OMPDCase</shortName>
        <shortName evidence="7">OMPdecase</shortName>
    </alternativeName>
</protein>
<evidence type="ECO:0000256" key="1">
    <source>
        <dbReference type="ARBA" id="ARBA00002356"/>
    </source>
</evidence>
<dbReference type="EC" id="4.1.1.23" evidence="7"/>
<proteinExistence type="inferred from homology"/>
<dbReference type="Proteomes" id="UP000177061">
    <property type="component" value="Unassembled WGS sequence"/>
</dbReference>
<dbReference type="HAMAP" id="MF_01200_B">
    <property type="entry name" value="OMPdecase_type1_B"/>
    <property type="match status" value="1"/>
</dbReference>
<dbReference type="PANTHER" id="PTHR32119">
    <property type="entry name" value="OROTIDINE 5'-PHOSPHATE DECARBOXYLASE"/>
    <property type="match status" value="1"/>
</dbReference>
<comment type="caution">
    <text evidence="12">The sequence shown here is derived from an EMBL/GenBank/DDBJ whole genome shotgun (WGS) entry which is preliminary data.</text>
</comment>
<dbReference type="InterPro" id="IPR018089">
    <property type="entry name" value="OMPdecase_AS"/>
</dbReference>
<feature type="binding site" evidence="7 9">
    <location>
        <position position="210"/>
    </location>
    <ligand>
        <name>substrate</name>
    </ligand>
</feature>
<comment type="catalytic activity">
    <reaction evidence="6 7 10">
        <text>orotidine 5'-phosphate + H(+) = UMP + CO2</text>
        <dbReference type="Rhea" id="RHEA:11596"/>
        <dbReference type="ChEBI" id="CHEBI:15378"/>
        <dbReference type="ChEBI" id="CHEBI:16526"/>
        <dbReference type="ChEBI" id="CHEBI:57538"/>
        <dbReference type="ChEBI" id="CHEBI:57865"/>
        <dbReference type="EC" id="4.1.1.23"/>
    </reaction>
</comment>
<dbReference type="InterPro" id="IPR013785">
    <property type="entry name" value="Aldolase_TIM"/>
</dbReference>
<dbReference type="Gene3D" id="3.20.20.70">
    <property type="entry name" value="Aldolase class I"/>
    <property type="match status" value="1"/>
</dbReference>
<dbReference type="GO" id="GO:0006207">
    <property type="term" value="P:'de novo' pyrimidine nucleobase biosynthetic process"/>
    <property type="evidence" value="ECO:0007669"/>
    <property type="project" value="InterPro"/>
</dbReference>
<keyword evidence="5 7" id="KW-0456">Lyase</keyword>
<feature type="domain" description="Orotidine 5'-phosphate decarboxylase" evidence="11">
    <location>
        <begin position="6"/>
        <end position="259"/>
    </location>
</feature>
<feature type="binding site" evidence="7 9">
    <location>
        <position position="240"/>
    </location>
    <ligand>
        <name>substrate</name>
    </ligand>
</feature>
<evidence type="ECO:0000256" key="5">
    <source>
        <dbReference type="ARBA" id="ARBA00023239"/>
    </source>
</evidence>
<dbReference type="SMART" id="SM00934">
    <property type="entry name" value="OMPdecase"/>
    <property type="match status" value="1"/>
</dbReference>
<gene>
    <name evidence="7" type="primary">pyrF</name>
    <name evidence="12" type="ORF">A3J64_00195</name>
</gene>
<evidence type="ECO:0000256" key="4">
    <source>
        <dbReference type="ARBA" id="ARBA00022975"/>
    </source>
</evidence>
<evidence type="ECO:0000256" key="10">
    <source>
        <dbReference type="RuleBase" id="RU000512"/>
    </source>
</evidence>
<dbReference type="STRING" id="1801997.A3J64_00195"/>
<evidence type="ECO:0000256" key="9">
    <source>
        <dbReference type="PIRSR" id="PIRSR614732-2"/>
    </source>
</evidence>